<feature type="region of interest" description="Disordered" evidence="1">
    <location>
        <begin position="183"/>
        <end position="203"/>
    </location>
</feature>
<accession>A0A151RTT4</accession>
<dbReference type="Proteomes" id="UP000075243">
    <property type="component" value="Unassembled WGS sequence"/>
</dbReference>
<dbReference type="Gene3D" id="2.40.50.40">
    <property type="match status" value="1"/>
</dbReference>
<sequence length="203" mass="22705">MKANRHRREVTLEVGDMVLVLLQPYRQSSVSQGRHHKLCKRFYGPFPVLERVGQVAYRVGLPAESRIHPVFHISVLKLFQGQMVSQTHDLLASSFDNKPIKLPVAICASRTVLNHGITQKQVLVQWEGHTPEEATWEPFSEFCSADPALHLEDKVNFEGEENDTVHNQALPIELGHTPMHAPAEGMIEEPVGGPNTPSKSPLN</sequence>
<dbReference type="InterPro" id="IPR016197">
    <property type="entry name" value="Chromo-like_dom_sf"/>
</dbReference>
<proteinExistence type="predicted"/>
<dbReference type="SUPFAM" id="SSF54160">
    <property type="entry name" value="Chromo domain-like"/>
    <property type="match status" value="1"/>
</dbReference>
<dbReference type="InterPro" id="IPR056924">
    <property type="entry name" value="SH3_Tf2-1"/>
</dbReference>
<feature type="domain" description="Tf2-1-like SH3-like" evidence="2">
    <location>
        <begin position="15"/>
        <end position="79"/>
    </location>
</feature>
<evidence type="ECO:0000256" key="1">
    <source>
        <dbReference type="SAM" id="MobiDB-lite"/>
    </source>
</evidence>
<dbReference type="PANTHER" id="PTHR46148:SF52">
    <property type="entry name" value="OS04G0603800 PROTEIN"/>
    <property type="match status" value="1"/>
</dbReference>
<reference evidence="3" key="1">
    <citation type="journal article" date="2012" name="Nat. Biotechnol.">
        <title>Draft genome sequence of pigeonpea (Cajanus cajan), an orphan legume crop of resource-poor farmers.</title>
        <authorList>
            <person name="Varshney R.K."/>
            <person name="Chen W."/>
            <person name="Li Y."/>
            <person name="Bharti A.K."/>
            <person name="Saxena R.K."/>
            <person name="Schlueter J.A."/>
            <person name="Donoghue M.T."/>
            <person name="Azam S."/>
            <person name="Fan G."/>
            <person name="Whaley A.M."/>
            <person name="Farmer A.D."/>
            <person name="Sheridan J."/>
            <person name="Iwata A."/>
            <person name="Tuteja R."/>
            <person name="Penmetsa R.V."/>
            <person name="Wu W."/>
            <person name="Upadhyaya H.D."/>
            <person name="Yang S.P."/>
            <person name="Shah T."/>
            <person name="Saxena K.B."/>
            <person name="Michael T."/>
            <person name="McCombie W.R."/>
            <person name="Yang B."/>
            <person name="Zhang G."/>
            <person name="Yang H."/>
            <person name="Wang J."/>
            <person name="Spillane C."/>
            <person name="Cook D.R."/>
            <person name="May G.D."/>
            <person name="Xu X."/>
            <person name="Jackson S.A."/>
        </authorList>
    </citation>
    <scope>NUCLEOTIDE SEQUENCE [LARGE SCALE GENOMIC DNA]</scope>
</reference>
<evidence type="ECO:0000259" key="2">
    <source>
        <dbReference type="Pfam" id="PF24626"/>
    </source>
</evidence>
<name>A0A151RTT4_CAJCA</name>
<organism evidence="3 4">
    <name type="scientific">Cajanus cajan</name>
    <name type="common">Pigeon pea</name>
    <name type="synonym">Cajanus indicus</name>
    <dbReference type="NCBI Taxonomy" id="3821"/>
    <lineage>
        <taxon>Eukaryota</taxon>
        <taxon>Viridiplantae</taxon>
        <taxon>Streptophyta</taxon>
        <taxon>Embryophyta</taxon>
        <taxon>Tracheophyta</taxon>
        <taxon>Spermatophyta</taxon>
        <taxon>Magnoliopsida</taxon>
        <taxon>eudicotyledons</taxon>
        <taxon>Gunneridae</taxon>
        <taxon>Pentapetalae</taxon>
        <taxon>rosids</taxon>
        <taxon>fabids</taxon>
        <taxon>Fabales</taxon>
        <taxon>Fabaceae</taxon>
        <taxon>Papilionoideae</taxon>
        <taxon>50 kb inversion clade</taxon>
        <taxon>NPAAA clade</taxon>
        <taxon>indigoferoid/millettioid clade</taxon>
        <taxon>Phaseoleae</taxon>
        <taxon>Cajanus</taxon>
    </lineage>
</organism>
<dbReference type="Pfam" id="PF24626">
    <property type="entry name" value="SH3_Tf2-1"/>
    <property type="match status" value="1"/>
</dbReference>
<evidence type="ECO:0000313" key="4">
    <source>
        <dbReference type="Proteomes" id="UP000075243"/>
    </source>
</evidence>
<dbReference type="PANTHER" id="PTHR46148">
    <property type="entry name" value="CHROMO DOMAIN-CONTAINING PROTEIN"/>
    <property type="match status" value="1"/>
</dbReference>
<evidence type="ECO:0000313" key="3">
    <source>
        <dbReference type="EMBL" id="KYP45931.1"/>
    </source>
</evidence>
<dbReference type="Gramene" id="C.cajan_31805.t">
    <property type="protein sequence ID" value="C.cajan_31805.t.cds1"/>
    <property type="gene ID" value="C.cajan_31805"/>
</dbReference>
<dbReference type="EMBL" id="KQ483574">
    <property type="protein sequence ID" value="KYP45931.1"/>
    <property type="molecule type" value="Genomic_DNA"/>
</dbReference>
<protein>
    <recommendedName>
        <fullName evidence="2">Tf2-1-like SH3-like domain-containing protein</fullName>
    </recommendedName>
</protein>
<dbReference type="AlphaFoldDB" id="A0A151RTT4"/>
<keyword evidence="4" id="KW-1185">Reference proteome</keyword>
<gene>
    <name evidence="3" type="ORF">KK1_032491</name>
</gene>